<reference evidence="2" key="1">
    <citation type="journal article" date="2019" name="Int. J. Syst. Evol. Microbiol.">
        <title>The Global Catalogue of Microorganisms (GCM) 10K type strain sequencing project: providing services to taxonomists for standard genome sequencing and annotation.</title>
        <authorList>
            <consortium name="The Broad Institute Genomics Platform"/>
            <consortium name="The Broad Institute Genome Sequencing Center for Infectious Disease"/>
            <person name="Wu L."/>
            <person name="Ma J."/>
        </authorList>
    </citation>
    <scope>NUCLEOTIDE SEQUENCE [LARGE SCALE GENOMIC DNA]</scope>
    <source>
        <strain evidence="2">JCM 10671</strain>
    </source>
</reference>
<dbReference type="EMBL" id="BAAAHE010000007">
    <property type="protein sequence ID" value="GAA0608214.1"/>
    <property type="molecule type" value="Genomic_DNA"/>
</dbReference>
<evidence type="ECO:0000313" key="2">
    <source>
        <dbReference type="Proteomes" id="UP001500957"/>
    </source>
</evidence>
<dbReference type="InterPro" id="IPR037171">
    <property type="entry name" value="NagB/RpiA_transferase-like"/>
</dbReference>
<dbReference type="SMART" id="SM00882">
    <property type="entry name" value="CoA_trans"/>
    <property type="match status" value="1"/>
</dbReference>
<comment type="caution">
    <text evidence="1">The sequence shown here is derived from an EMBL/GenBank/DDBJ whole genome shotgun (WGS) entry which is preliminary data.</text>
</comment>
<name>A0ABN1GBV9_9ACTN</name>
<proteinExistence type="predicted"/>
<organism evidence="1 2">
    <name type="scientific">Sporichthya brevicatena</name>
    <dbReference type="NCBI Taxonomy" id="171442"/>
    <lineage>
        <taxon>Bacteria</taxon>
        <taxon>Bacillati</taxon>
        <taxon>Actinomycetota</taxon>
        <taxon>Actinomycetes</taxon>
        <taxon>Sporichthyales</taxon>
        <taxon>Sporichthyaceae</taxon>
        <taxon>Sporichthya</taxon>
    </lineage>
</organism>
<dbReference type="RefSeq" id="WP_344601787.1">
    <property type="nucleotide sequence ID" value="NZ_BAAAHE010000007.1"/>
</dbReference>
<gene>
    <name evidence="1" type="ORF">GCM10009547_07700</name>
</gene>
<dbReference type="InterPro" id="IPR004165">
    <property type="entry name" value="CoA_trans_fam_I"/>
</dbReference>
<dbReference type="Proteomes" id="UP001500957">
    <property type="component" value="Unassembled WGS sequence"/>
</dbReference>
<keyword evidence="2" id="KW-1185">Reference proteome</keyword>
<accession>A0ABN1GBV9</accession>
<dbReference type="Gene3D" id="3.40.1080.10">
    <property type="entry name" value="Glutaconate Coenzyme A-transferase"/>
    <property type="match status" value="1"/>
</dbReference>
<dbReference type="SUPFAM" id="SSF100950">
    <property type="entry name" value="NagB/RpiA/CoA transferase-like"/>
    <property type="match status" value="1"/>
</dbReference>
<dbReference type="Pfam" id="PF01144">
    <property type="entry name" value="CoA_trans"/>
    <property type="match status" value="1"/>
</dbReference>
<sequence length="257" mass="26884">MIVSLPEAVASVPDRACVYLGNFGAQLFAVGHEMIRVRRRGLRIVAASGGILLDELIAENVTTDVVTSHCWNPVGPARTEHFQRGAQEGWLTITELSFGALCSALTAAAADVPFTTTSDLSRTDYLARSGGMLAEIRCEFGSATVVKALAPDVAFLHVDSATEDGRGWVVSPLADVLVAAQAARRTVLVAEEIGEGEGPATIPGVLVSSVVHAPGAVRPDGAAGRYARDPTAYAVYSTVAGTAEGRAAWRQTLRSTP</sequence>
<evidence type="ECO:0000313" key="1">
    <source>
        <dbReference type="EMBL" id="GAA0608214.1"/>
    </source>
</evidence>
<protein>
    <submittedName>
        <fullName evidence="1">Uncharacterized protein</fullName>
    </submittedName>
</protein>